<proteinExistence type="predicted"/>
<protein>
    <submittedName>
        <fullName evidence="1">Uncharacterized protein</fullName>
    </submittedName>
</protein>
<name>A0A917FNN1_9GAMM</name>
<dbReference type="AlphaFoldDB" id="A0A917FNN1"/>
<sequence>MRPGQITPTELETAILERIAKEHPTLASLLGQLHVLSREFTGAGCYTTFAAIQPTPDLPDGYLSTDALVIVSGVSNSLGAVLACEAGCPKCLEIYTYGDELWDGDSDGFTIE</sequence>
<keyword evidence="2" id="KW-1185">Reference proteome</keyword>
<reference evidence="1" key="2">
    <citation type="submission" date="2020-09" db="EMBL/GenBank/DDBJ databases">
        <authorList>
            <person name="Sun Q."/>
            <person name="Zhou Y."/>
        </authorList>
    </citation>
    <scope>NUCLEOTIDE SEQUENCE</scope>
    <source>
        <strain evidence="1">CGMCC 1.12726</strain>
    </source>
</reference>
<organism evidence="1 2">
    <name type="scientific">Arenimonas maotaiensis</name>
    <dbReference type="NCBI Taxonomy" id="1446479"/>
    <lineage>
        <taxon>Bacteria</taxon>
        <taxon>Pseudomonadati</taxon>
        <taxon>Pseudomonadota</taxon>
        <taxon>Gammaproteobacteria</taxon>
        <taxon>Lysobacterales</taxon>
        <taxon>Lysobacteraceae</taxon>
        <taxon>Arenimonas</taxon>
    </lineage>
</organism>
<comment type="caution">
    <text evidence="1">The sequence shown here is derived from an EMBL/GenBank/DDBJ whole genome shotgun (WGS) entry which is preliminary data.</text>
</comment>
<gene>
    <name evidence="1" type="ORF">GCM10010960_17090</name>
</gene>
<evidence type="ECO:0000313" key="1">
    <source>
        <dbReference type="EMBL" id="GGF95997.1"/>
    </source>
</evidence>
<reference evidence="1" key="1">
    <citation type="journal article" date="2014" name="Int. J. Syst. Evol. Microbiol.">
        <title>Complete genome sequence of Corynebacterium casei LMG S-19264T (=DSM 44701T), isolated from a smear-ripened cheese.</title>
        <authorList>
            <consortium name="US DOE Joint Genome Institute (JGI-PGF)"/>
            <person name="Walter F."/>
            <person name="Albersmeier A."/>
            <person name="Kalinowski J."/>
            <person name="Ruckert C."/>
        </authorList>
    </citation>
    <scope>NUCLEOTIDE SEQUENCE</scope>
    <source>
        <strain evidence="1">CGMCC 1.12726</strain>
    </source>
</reference>
<dbReference type="Proteomes" id="UP000632858">
    <property type="component" value="Unassembled WGS sequence"/>
</dbReference>
<evidence type="ECO:0000313" key="2">
    <source>
        <dbReference type="Proteomes" id="UP000632858"/>
    </source>
</evidence>
<accession>A0A917FNN1</accession>
<dbReference type="EMBL" id="BMFO01000003">
    <property type="protein sequence ID" value="GGF95997.1"/>
    <property type="molecule type" value="Genomic_DNA"/>
</dbReference>